<dbReference type="InterPro" id="IPR001478">
    <property type="entry name" value="PDZ"/>
</dbReference>
<dbReference type="Proteomes" id="UP000314294">
    <property type="component" value="Unassembled WGS sequence"/>
</dbReference>
<feature type="domain" description="PDZ" evidence="1">
    <location>
        <begin position="82"/>
        <end position="120"/>
    </location>
</feature>
<dbReference type="SUPFAM" id="SSF50156">
    <property type="entry name" value="PDZ domain-like"/>
    <property type="match status" value="3"/>
</dbReference>
<reference evidence="2 3" key="1">
    <citation type="submission" date="2019-03" db="EMBL/GenBank/DDBJ databases">
        <title>First draft genome of Liparis tanakae, snailfish: a comprehensive survey of snailfish specific genes.</title>
        <authorList>
            <person name="Kim W."/>
            <person name="Song I."/>
            <person name="Jeong J.-H."/>
            <person name="Kim D."/>
            <person name="Kim S."/>
            <person name="Ryu S."/>
            <person name="Song J.Y."/>
            <person name="Lee S.K."/>
        </authorList>
    </citation>
    <scope>NUCLEOTIDE SEQUENCE [LARGE SCALE GENOMIC DNA]</scope>
    <source>
        <tissue evidence="2">Muscle</tissue>
    </source>
</reference>
<dbReference type="GO" id="GO:0098609">
    <property type="term" value="P:cell-cell adhesion"/>
    <property type="evidence" value="ECO:0007669"/>
    <property type="project" value="TreeGrafter"/>
</dbReference>
<dbReference type="GO" id="GO:0043005">
    <property type="term" value="C:neuron projection"/>
    <property type="evidence" value="ECO:0007669"/>
    <property type="project" value="TreeGrafter"/>
</dbReference>
<dbReference type="GO" id="GO:0043113">
    <property type="term" value="P:receptor clustering"/>
    <property type="evidence" value="ECO:0007669"/>
    <property type="project" value="TreeGrafter"/>
</dbReference>
<dbReference type="PANTHER" id="PTHR23119">
    <property type="entry name" value="DISCS LARGE"/>
    <property type="match status" value="1"/>
</dbReference>
<feature type="domain" description="PDZ" evidence="1">
    <location>
        <begin position="230"/>
        <end position="338"/>
    </location>
</feature>
<dbReference type="GO" id="GO:0016323">
    <property type="term" value="C:basolateral plasma membrane"/>
    <property type="evidence" value="ECO:0007669"/>
    <property type="project" value="TreeGrafter"/>
</dbReference>
<dbReference type="GO" id="GO:0035255">
    <property type="term" value="F:ionotropic glutamate receptor binding"/>
    <property type="evidence" value="ECO:0007669"/>
    <property type="project" value="TreeGrafter"/>
</dbReference>
<dbReference type="AlphaFoldDB" id="A0A4Z2FBE9"/>
<dbReference type="GO" id="GO:0045197">
    <property type="term" value="P:establishment or maintenance of epithelial cell apical/basal polarity"/>
    <property type="evidence" value="ECO:0007669"/>
    <property type="project" value="TreeGrafter"/>
</dbReference>
<accession>A0A4Z2FBE9</accession>
<dbReference type="Gene3D" id="6.20.370.60">
    <property type="match status" value="2"/>
</dbReference>
<evidence type="ECO:0000313" key="3">
    <source>
        <dbReference type="Proteomes" id="UP000314294"/>
    </source>
</evidence>
<dbReference type="OrthoDB" id="78824at2759"/>
<dbReference type="GO" id="GO:0098839">
    <property type="term" value="C:postsynaptic density membrane"/>
    <property type="evidence" value="ECO:0007669"/>
    <property type="project" value="TreeGrafter"/>
</dbReference>
<name>A0A4Z2FBE9_9TELE</name>
<protein>
    <submittedName>
        <fullName evidence="2">Disks large 3</fullName>
    </submittedName>
</protein>
<gene>
    <name evidence="2" type="primary">DLG3_0</name>
    <name evidence="2" type="ORF">EYF80_051620</name>
</gene>
<dbReference type="InterPro" id="IPR036034">
    <property type="entry name" value="PDZ_sf"/>
</dbReference>
<organism evidence="2 3">
    <name type="scientific">Liparis tanakae</name>
    <name type="common">Tanaka's snailfish</name>
    <dbReference type="NCBI Taxonomy" id="230148"/>
    <lineage>
        <taxon>Eukaryota</taxon>
        <taxon>Metazoa</taxon>
        <taxon>Chordata</taxon>
        <taxon>Craniata</taxon>
        <taxon>Vertebrata</taxon>
        <taxon>Euteleostomi</taxon>
        <taxon>Actinopterygii</taxon>
        <taxon>Neopterygii</taxon>
        <taxon>Teleostei</taxon>
        <taxon>Neoteleostei</taxon>
        <taxon>Acanthomorphata</taxon>
        <taxon>Eupercaria</taxon>
        <taxon>Perciformes</taxon>
        <taxon>Cottioidei</taxon>
        <taxon>Cottales</taxon>
        <taxon>Liparidae</taxon>
        <taxon>Liparis</taxon>
    </lineage>
</organism>
<dbReference type="EMBL" id="SRLO01001393">
    <property type="protein sequence ID" value="TNN38221.1"/>
    <property type="molecule type" value="Genomic_DNA"/>
</dbReference>
<evidence type="ECO:0000259" key="1">
    <source>
        <dbReference type="PROSITE" id="PS50106"/>
    </source>
</evidence>
<keyword evidence="3" id="KW-1185">Reference proteome</keyword>
<dbReference type="GO" id="GO:0007268">
    <property type="term" value="P:chemical synaptic transmission"/>
    <property type="evidence" value="ECO:0007669"/>
    <property type="project" value="TreeGrafter"/>
</dbReference>
<dbReference type="PANTHER" id="PTHR23119:SF28">
    <property type="entry name" value="DISKS LARGE HOMOLOG 3"/>
    <property type="match status" value="1"/>
</dbReference>
<evidence type="ECO:0000313" key="2">
    <source>
        <dbReference type="EMBL" id="TNN38221.1"/>
    </source>
</evidence>
<dbReference type="Pfam" id="PF00595">
    <property type="entry name" value="PDZ"/>
    <property type="match status" value="1"/>
</dbReference>
<dbReference type="GO" id="GO:0097120">
    <property type="term" value="P:receptor localization to synapse"/>
    <property type="evidence" value="ECO:0007669"/>
    <property type="project" value="TreeGrafter"/>
</dbReference>
<dbReference type="SMART" id="SM00228">
    <property type="entry name" value="PDZ"/>
    <property type="match status" value="1"/>
</dbReference>
<dbReference type="Pfam" id="PF10600">
    <property type="entry name" value="PDZ_assoc"/>
    <property type="match status" value="1"/>
</dbReference>
<dbReference type="CDD" id="cd06795">
    <property type="entry name" value="PDZ3_Dlg1-2-4-like"/>
    <property type="match status" value="1"/>
</dbReference>
<comment type="caution">
    <text evidence="2">The sequence shown here is derived from an EMBL/GenBank/DDBJ whole genome shotgun (WGS) entry which is preliminary data.</text>
</comment>
<dbReference type="GO" id="GO:0031594">
    <property type="term" value="C:neuromuscular junction"/>
    <property type="evidence" value="ECO:0007669"/>
    <property type="project" value="TreeGrafter"/>
</dbReference>
<dbReference type="PROSITE" id="PS50106">
    <property type="entry name" value="PDZ"/>
    <property type="match status" value="2"/>
</dbReference>
<proteinExistence type="predicted"/>
<dbReference type="GO" id="GO:0099072">
    <property type="term" value="P:regulation of postsynaptic membrane neurotransmitter receptor levels"/>
    <property type="evidence" value="ECO:0007669"/>
    <property type="project" value="TreeGrafter"/>
</dbReference>
<dbReference type="Gene3D" id="2.30.42.10">
    <property type="match status" value="1"/>
</dbReference>
<sequence>MFFFSLHGNGHMQVNNIVLQDVRHEEAVAALKNTSDMVYLKVAKPGPVHLNDMYAPPDYSSKHVKQRHEVFQVLMFFFSLHGNRHMQVNNIVLQDVRHEEAVAALKNTSDMVYLKVAKPGPVHLNDMYAPPDYSSTFPPLVDNHVGHSYMGAMEPKPAYPPPQVTPSRYSPVPRHMLGEEDFTSRAEPIYSVIHKPGDSKVPQALCRGFCPSPAPLGHGPLPFSGREPRKVLLHKGSTGLGFNIVGGEDGEGIFVSFILAGGPADLSGELRRGDRILSVSISTSSAVVAHISYCNTFETVQPTPIVNGVNLRNATHEQAAAALKRAGQTVTIIAQYRPEESNENIDSTLPSVQ</sequence>
<dbReference type="GO" id="GO:0019901">
    <property type="term" value="F:protein kinase binding"/>
    <property type="evidence" value="ECO:0007669"/>
    <property type="project" value="TreeGrafter"/>
</dbReference>
<dbReference type="InterPro" id="IPR019583">
    <property type="entry name" value="DLG1-4_PDZ_assoc"/>
</dbReference>
<dbReference type="InterPro" id="IPR050614">
    <property type="entry name" value="Synaptic_Scaffolding_LAP-MAGUK"/>
</dbReference>